<dbReference type="RefSeq" id="WP_007203599.1">
    <property type="nucleotide sequence ID" value="NZ_AKKV01000042.1"/>
</dbReference>
<protein>
    <recommendedName>
        <fullName evidence="5">DNA-directed RNA polymerase subunit beta</fullName>
    </recommendedName>
</protein>
<evidence type="ECO:0000313" key="4">
    <source>
        <dbReference type="Proteomes" id="UP000004080"/>
    </source>
</evidence>
<dbReference type="InterPro" id="IPR024596">
    <property type="entry name" value="RNApol_su_b/EpuA"/>
</dbReference>
<dbReference type="STRING" id="1196324.A374_17649"/>
<proteinExistence type="predicted"/>
<keyword evidence="4" id="KW-1185">Reference proteome</keyword>
<feature type="transmembrane region" description="Helical" evidence="2">
    <location>
        <begin position="44"/>
        <end position="70"/>
    </location>
</feature>
<name>I8UAP7_9BACL</name>
<dbReference type="PATRIC" id="fig|1196324.3.peg.3602"/>
<evidence type="ECO:0000313" key="3">
    <source>
        <dbReference type="EMBL" id="EIT83883.1"/>
    </source>
</evidence>
<sequence length="95" mass="10860">MTNEIKSAEFHKSNHTKETKEGADLEVQEKGEAISRGKKRRFPIWLRVLLTLVFMAIFLVIGTMIGYSIVGHGDVSDVFKKETWTHISDIINKKN</sequence>
<comment type="caution">
    <text evidence="3">The sequence shown here is derived from an EMBL/GenBank/DDBJ whole genome shotgun (WGS) entry which is preliminary data.</text>
</comment>
<dbReference type="EMBL" id="AKKV01000042">
    <property type="protein sequence ID" value="EIT83883.1"/>
    <property type="molecule type" value="Genomic_DNA"/>
</dbReference>
<dbReference type="Proteomes" id="UP000004080">
    <property type="component" value="Unassembled WGS sequence"/>
</dbReference>
<dbReference type="Pfam" id="PF11772">
    <property type="entry name" value="EpuA"/>
    <property type="match status" value="1"/>
</dbReference>
<gene>
    <name evidence="3" type="ORF">A374_17649</name>
</gene>
<accession>I8UAP7</accession>
<keyword evidence="2" id="KW-0472">Membrane</keyword>
<evidence type="ECO:0000256" key="2">
    <source>
        <dbReference type="SAM" id="Phobius"/>
    </source>
</evidence>
<organism evidence="3 4">
    <name type="scientific">Fictibacillus macauensis ZFHKF-1</name>
    <dbReference type="NCBI Taxonomy" id="1196324"/>
    <lineage>
        <taxon>Bacteria</taxon>
        <taxon>Bacillati</taxon>
        <taxon>Bacillota</taxon>
        <taxon>Bacilli</taxon>
        <taxon>Bacillales</taxon>
        <taxon>Fictibacillaceae</taxon>
        <taxon>Fictibacillus</taxon>
    </lineage>
</organism>
<keyword evidence="2" id="KW-0812">Transmembrane</keyword>
<feature type="region of interest" description="Disordered" evidence="1">
    <location>
        <begin position="1"/>
        <end position="25"/>
    </location>
</feature>
<evidence type="ECO:0008006" key="5">
    <source>
        <dbReference type="Google" id="ProtNLM"/>
    </source>
</evidence>
<evidence type="ECO:0000256" key="1">
    <source>
        <dbReference type="SAM" id="MobiDB-lite"/>
    </source>
</evidence>
<dbReference type="eggNOG" id="ENOG5033DQZ">
    <property type="taxonomic scope" value="Bacteria"/>
</dbReference>
<keyword evidence="2" id="KW-1133">Transmembrane helix</keyword>
<reference evidence="3 4" key="1">
    <citation type="journal article" date="2012" name="J. Bacteriol.">
        <title>Genome of Bacillus macauensis ZFHKF-1, a Long-Chain-Forming Bacterium.</title>
        <authorList>
            <person name="Cai L."/>
            <person name="Zhang T."/>
        </authorList>
    </citation>
    <scope>NUCLEOTIDE SEQUENCE [LARGE SCALE GENOMIC DNA]</scope>
    <source>
        <strain evidence="3 4">ZFHKF-1</strain>
    </source>
</reference>
<dbReference type="AlphaFoldDB" id="I8UAP7"/>